<keyword evidence="6" id="KW-1185">Reference proteome</keyword>
<dbReference type="GO" id="GO:0031267">
    <property type="term" value="F:small GTPase binding"/>
    <property type="evidence" value="ECO:0007669"/>
    <property type="project" value="TreeGrafter"/>
</dbReference>
<evidence type="ECO:0000313" key="4">
    <source>
        <dbReference type="EMBL" id="CEP02849.1"/>
    </source>
</evidence>
<dbReference type="STRING" id="37360.A0A0G4J655"/>
<dbReference type="Gene3D" id="3.30.710.10">
    <property type="entry name" value="Potassium Channel Kv1.1, Chain A"/>
    <property type="match status" value="1"/>
</dbReference>
<dbReference type="InterPro" id="IPR027038">
    <property type="entry name" value="RanGap"/>
</dbReference>
<dbReference type="AlphaFoldDB" id="A0A0G4J655"/>
<dbReference type="InterPro" id="IPR011333">
    <property type="entry name" value="SKP1/BTB/POZ_sf"/>
</dbReference>
<keyword evidence="3" id="KW-0677">Repeat</keyword>
<name>A0A0G4J655_PLABS</name>
<evidence type="ECO:0000313" key="7">
    <source>
        <dbReference type="Proteomes" id="UP000290189"/>
    </source>
</evidence>
<evidence type="ECO:0008006" key="8">
    <source>
        <dbReference type="Google" id="ProtNLM"/>
    </source>
</evidence>
<dbReference type="GO" id="GO:0006913">
    <property type="term" value="P:nucleocytoplasmic transport"/>
    <property type="evidence" value="ECO:0007669"/>
    <property type="project" value="TreeGrafter"/>
</dbReference>
<reference evidence="5 7" key="2">
    <citation type="submission" date="2018-03" db="EMBL/GenBank/DDBJ databases">
        <authorList>
            <person name="Fogelqvist J."/>
        </authorList>
    </citation>
    <scope>NUCLEOTIDE SEQUENCE [LARGE SCALE GENOMIC DNA]</scope>
</reference>
<keyword evidence="5" id="KW-0496">Mitochondrion</keyword>
<dbReference type="GO" id="GO:0005096">
    <property type="term" value="F:GTPase activator activity"/>
    <property type="evidence" value="ECO:0007669"/>
    <property type="project" value="UniProtKB-KW"/>
</dbReference>
<reference evidence="4 6" key="1">
    <citation type="submission" date="2015-02" db="EMBL/GenBank/DDBJ databases">
        <authorList>
            <person name="Chooi Y.-H."/>
        </authorList>
    </citation>
    <scope>NUCLEOTIDE SEQUENCE [LARGE SCALE GENOMIC DNA]</scope>
    <source>
        <strain evidence="4">E3</strain>
    </source>
</reference>
<gene>
    <name evidence="4" type="ORF">PBRA_002816</name>
    <name evidence="5" type="ORF">PLBR_LOCUS2170</name>
</gene>
<dbReference type="GO" id="GO:0005634">
    <property type="term" value="C:nucleus"/>
    <property type="evidence" value="ECO:0007669"/>
    <property type="project" value="TreeGrafter"/>
</dbReference>
<proteinExistence type="predicted"/>
<evidence type="ECO:0000313" key="5">
    <source>
        <dbReference type="EMBL" id="SPQ94955.1"/>
    </source>
</evidence>
<dbReference type="PANTHER" id="PTHR24113:SF12">
    <property type="entry name" value="RAN GTPASE-ACTIVATING PROTEIN 1"/>
    <property type="match status" value="1"/>
</dbReference>
<dbReference type="EMBL" id="CDSF01000133">
    <property type="protein sequence ID" value="CEP02849.1"/>
    <property type="molecule type" value="Genomic_DNA"/>
</dbReference>
<accession>A0A0G4J655</accession>
<dbReference type="InterPro" id="IPR001611">
    <property type="entry name" value="Leu-rich_rpt"/>
</dbReference>
<dbReference type="SUPFAM" id="SSF54695">
    <property type="entry name" value="POZ domain"/>
    <property type="match status" value="1"/>
</dbReference>
<keyword evidence="2" id="KW-0433">Leucine-rich repeat</keyword>
<dbReference type="OrthoDB" id="45061at2759"/>
<evidence type="ECO:0000256" key="3">
    <source>
        <dbReference type="ARBA" id="ARBA00022737"/>
    </source>
</evidence>
<geneLocation type="mitochondrion" evidence="5"/>
<protein>
    <recommendedName>
        <fullName evidence="8">F-box domain-containing protein</fullName>
    </recommendedName>
</protein>
<dbReference type="Proteomes" id="UP000290189">
    <property type="component" value="Unassembled WGS sequence"/>
</dbReference>
<dbReference type="EMBL" id="OVEO01000003">
    <property type="protein sequence ID" value="SPQ94955.1"/>
    <property type="molecule type" value="Genomic_DNA"/>
</dbReference>
<dbReference type="Gene3D" id="3.80.10.10">
    <property type="entry name" value="Ribonuclease Inhibitor"/>
    <property type="match status" value="2"/>
</dbReference>
<dbReference type="Pfam" id="PF13516">
    <property type="entry name" value="LRR_6"/>
    <property type="match status" value="3"/>
</dbReference>
<dbReference type="GO" id="GO:0005829">
    <property type="term" value="C:cytosol"/>
    <property type="evidence" value="ECO:0007669"/>
    <property type="project" value="TreeGrafter"/>
</dbReference>
<evidence type="ECO:0000313" key="6">
    <source>
        <dbReference type="Proteomes" id="UP000039324"/>
    </source>
</evidence>
<dbReference type="Proteomes" id="UP000039324">
    <property type="component" value="Unassembled WGS sequence"/>
</dbReference>
<dbReference type="InterPro" id="IPR032675">
    <property type="entry name" value="LRR_dom_sf"/>
</dbReference>
<dbReference type="GO" id="GO:0048471">
    <property type="term" value="C:perinuclear region of cytoplasm"/>
    <property type="evidence" value="ECO:0007669"/>
    <property type="project" value="TreeGrafter"/>
</dbReference>
<dbReference type="PANTHER" id="PTHR24113">
    <property type="entry name" value="RAN GTPASE-ACTIVATING PROTEIN 1"/>
    <property type="match status" value="1"/>
</dbReference>
<evidence type="ECO:0000256" key="1">
    <source>
        <dbReference type="ARBA" id="ARBA00022468"/>
    </source>
</evidence>
<organism evidence="4 6">
    <name type="scientific">Plasmodiophora brassicae</name>
    <name type="common">Clubroot disease agent</name>
    <dbReference type="NCBI Taxonomy" id="37360"/>
    <lineage>
        <taxon>Eukaryota</taxon>
        <taxon>Sar</taxon>
        <taxon>Rhizaria</taxon>
        <taxon>Endomyxa</taxon>
        <taxon>Phytomyxea</taxon>
        <taxon>Plasmodiophorida</taxon>
        <taxon>Plasmodiophoridae</taxon>
        <taxon>Plasmodiophora</taxon>
    </lineage>
</organism>
<dbReference type="SUPFAM" id="SSF52047">
    <property type="entry name" value="RNI-like"/>
    <property type="match status" value="2"/>
</dbReference>
<sequence>MASEPGGRCVVLLAGVTTASDQRQRFQVSERHAFRSPVIRCMFKRGSFVEGAERTASLAAMTGETLSDVVEYLERRLSAAPDGRRACRLLLASEFLQLPGLQRLSVRALAARFKHLRSFGSLPTHLIEPILHRLDPLRLAMAEVVLSRDRRQTEIDLLPFWKRLARITPEGGADNARARARAMQLCLERITSLSSSSDDLRDAMTYLAPHVDTFVLRNKSLDVGALVSRLTSVTTLRLDGNDIGTRAGAAVARSLNHGDVGIVDLDVTSCGLTALALRPLASSATATRSTRAVLGLHQRRRSIRLCLSNNAALGDAFFTELDEGCLGALRSLRIAGNAIGVRGAEHLARGLRQGALPSLTSLSAGSCALQSQGVSVLVSALPVRLAHLDISDNARLDDVQGGTNPGAALSEFLDRSRSTLSELDLGRNEFRTKPLLLVTGALRRCESITTLIMDSMPLEAVIQSLALACQQSRTLRTLSVARARLPARAMVTLAAVVAYSNSLEALDATDNEFDGVYSAALASALQQSRSLTSLTLSGGTFRMPPDAVASIVAGLAHSGRIRSLSFADHALRSPECASIARLIATCPALEFVDLSGNRLTDRGAQHLASVLSDFLHATPSRSVTVDLRRNNVGADGIAALQALSTAHPLVRIVLDTIGIKART</sequence>
<dbReference type="SMART" id="SM00368">
    <property type="entry name" value="LRR_RI"/>
    <property type="match status" value="4"/>
</dbReference>
<keyword evidence="1" id="KW-0343">GTPase activation</keyword>
<evidence type="ECO:0000256" key="2">
    <source>
        <dbReference type="ARBA" id="ARBA00022614"/>
    </source>
</evidence>